<sequence length="134" mass="14912">MPDWNETIIAEFRANGGRVGGTFEGAPLLILHTTGARTGQERLSPVMYQQVGDRWAVFASKAGADTNPDWYHNLLADPRATVEIGTDTVPVRASVAQGEERAVIWEEQKRRYPGFAGYERKTSRTIPVVLLERV</sequence>
<comment type="similarity">
    <text evidence="1">Belongs to the F420H(2)-dependent quinone reductase family.</text>
</comment>
<name>A0A917SPF7_9ACTN</name>
<dbReference type="GO" id="GO:0016491">
    <property type="term" value="F:oxidoreductase activity"/>
    <property type="evidence" value="ECO:0007669"/>
    <property type="project" value="InterPro"/>
</dbReference>
<dbReference type="InterPro" id="IPR012349">
    <property type="entry name" value="Split_barrel_FMN-bd"/>
</dbReference>
<reference evidence="3" key="2">
    <citation type="submission" date="2020-09" db="EMBL/GenBank/DDBJ databases">
        <authorList>
            <person name="Sun Q."/>
            <person name="Zhou Y."/>
        </authorList>
    </citation>
    <scope>NUCLEOTIDE SEQUENCE</scope>
    <source>
        <strain evidence="3">CGMCC 4.7308</strain>
    </source>
</reference>
<comment type="caution">
    <text evidence="3">The sequence shown here is derived from an EMBL/GenBank/DDBJ whole genome shotgun (WGS) entry which is preliminary data.</text>
</comment>
<evidence type="ECO:0000256" key="2">
    <source>
        <dbReference type="ARBA" id="ARBA00049106"/>
    </source>
</evidence>
<dbReference type="SUPFAM" id="SSF50475">
    <property type="entry name" value="FMN-binding split barrel"/>
    <property type="match status" value="1"/>
</dbReference>
<accession>A0A917SPF7</accession>
<dbReference type="AlphaFoldDB" id="A0A917SPF7"/>
<keyword evidence="4" id="KW-1185">Reference proteome</keyword>
<evidence type="ECO:0000256" key="1">
    <source>
        <dbReference type="ARBA" id="ARBA00008710"/>
    </source>
</evidence>
<dbReference type="PANTHER" id="PTHR39428">
    <property type="entry name" value="F420H(2)-DEPENDENT QUINONE REDUCTASE RV1261C"/>
    <property type="match status" value="1"/>
</dbReference>
<gene>
    <name evidence="3" type="ORF">GCM10011594_05580</name>
</gene>
<protein>
    <recommendedName>
        <fullName evidence="5">Nitroreductase family deazaflavin-dependent oxidoreductase</fullName>
    </recommendedName>
</protein>
<dbReference type="GO" id="GO:0070967">
    <property type="term" value="F:coenzyme F420 binding"/>
    <property type="evidence" value="ECO:0007669"/>
    <property type="project" value="TreeGrafter"/>
</dbReference>
<dbReference type="InterPro" id="IPR004378">
    <property type="entry name" value="F420H2_quin_Rdtase"/>
</dbReference>
<dbReference type="Gene3D" id="2.30.110.10">
    <property type="entry name" value="Electron Transport, Fmn-binding Protein, Chain A"/>
    <property type="match status" value="1"/>
</dbReference>
<proteinExistence type="inferred from homology"/>
<dbReference type="PANTHER" id="PTHR39428:SF1">
    <property type="entry name" value="F420H(2)-DEPENDENT QUINONE REDUCTASE RV1261C"/>
    <property type="match status" value="1"/>
</dbReference>
<evidence type="ECO:0008006" key="5">
    <source>
        <dbReference type="Google" id="ProtNLM"/>
    </source>
</evidence>
<organism evidence="3 4">
    <name type="scientific">Nakamurella endophytica</name>
    <dbReference type="NCBI Taxonomy" id="1748367"/>
    <lineage>
        <taxon>Bacteria</taxon>
        <taxon>Bacillati</taxon>
        <taxon>Actinomycetota</taxon>
        <taxon>Actinomycetes</taxon>
        <taxon>Nakamurellales</taxon>
        <taxon>Nakamurellaceae</taxon>
        <taxon>Nakamurella</taxon>
    </lineage>
</organism>
<dbReference type="Pfam" id="PF04075">
    <property type="entry name" value="F420H2_quin_red"/>
    <property type="match status" value="1"/>
</dbReference>
<reference evidence="3" key="1">
    <citation type="journal article" date="2014" name="Int. J. Syst. Evol. Microbiol.">
        <title>Complete genome sequence of Corynebacterium casei LMG S-19264T (=DSM 44701T), isolated from a smear-ripened cheese.</title>
        <authorList>
            <consortium name="US DOE Joint Genome Institute (JGI-PGF)"/>
            <person name="Walter F."/>
            <person name="Albersmeier A."/>
            <person name="Kalinowski J."/>
            <person name="Ruckert C."/>
        </authorList>
    </citation>
    <scope>NUCLEOTIDE SEQUENCE</scope>
    <source>
        <strain evidence="3">CGMCC 4.7308</strain>
    </source>
</reference>
<dbReference type="Proteomes" id="UP000655208">
    <property type="component" value="Unassembled WGS sequence"/>
</dbReference>
<comment type="catalytic activity">
    <reaction evidence="2">
        <text>oxidized coenzyme F420-(gamma-L-Glu)(n) + a quinol + H(+) = reduced coenzyme F420-(gamma-L-Glu)(n) + a quinone</text>
        <dbReference type="Rhea" id="RHEA:39663"/>
        <dbReference type="Rhea" id="RHEA-COMP:12939"/>
        <dbReference type="Rhea" id="RHEA-COMP:14378"/>
        <dbReference type="ChEBI" id="CHEBI:15378"/>
        <dbReference type="ChEBI" id="CHEBI:24646"/>
        <dbReference type="ChEBI" id="CHEBI:132124"/>
        <dbReference type="ChEBI" id="CHEBI:133980"/>
        <dbReference type="ChEBI" id="CHEBI:139511"/>
    </reaction>
</comment>
<dbReference type="NCBIfam" id="TIGR00026">
    <property type="entry name" value="hi_GC_TIGR00026"/>
    <property type="match status" value="1"/>
</dbReference>
<evidence type="ECO:0000313" key="4">
    <source>
        <dbReference type="Proteomes" id="UP000655208"/>
    </source>
</evidence>
<dbReference type="EMBL" id="BMNA01000001">
    <property type="protein sequence ID" value="GGL88829.1"/>
    <property type="molecule type" value="Genomic_DNA"/>
</dbReference>
<dbReference type="RefSeq" id="WP_188939919.1">
    <property type="nucleotide sequence ID" value="NZ_BMNA01000001.1"/>
</dbReference>
<evidence type="ECO:0000313" key="3">
    <source>
        <dbReference type="EMBL" id="GGL88829.1"/>
    </source>
</evidence>
<dbReference type="GO" id="GO:0005886">
    <property type="term" value="C:plasma membrane"/>
    <property type="evidence" value="ECO:0007669"/>
    <property type="project" value="TreeGrafter"/>
</dbReference>